<evidence type="ECO:0000259" key="1">
    <source>
        <dbReference type="Pfam" id="PF21956"/>
    </source>
</evidence>
<protein>
    <recommendedName>
        <fullName evidence="1">DUF6922 domain-containing protein</fullName>
    </recommendedName>
</protein>
<dbReference type="Pfam" id="PF21956">
    <property type="entry name" value="DUF6922"/>
    <property type="match status" value="1"/>
</dbReference>
<sequence>MLRVLPLSLFWVKIKVLDIGKFYQGKMKYRQSLFWDTKPENIDKEKHKRYIIERVLEFGRDREVRDVVREFSVKEIRKVVNLPRSLTPKTKNLWIHILKK</sequence>
<reference evidence="3" key="1">
    <citation type="submission" date="2017-09" db="EMBL/GenBank/DDBJ databases">
        <title>Depth-based differentiation of microbial function through sediment-hosted aquifers and enrichment of novel symbionts in the deep terrestrial subsurface.</title>
        <authorList>
            <person name="Probst A.J."/>
            <person name="Ladd B."/>
            <person name="Jarett J.K."/>
            <person name="Geller-Mcgrath D.E."/>
            <person name="Sieber C.M.K."/>
            <person name="Emerson J.B."/>
            <person name="Anantharaman K."/>
            <person name="Thomas B.C."/>
            <person name="Malmstrom R."/>
            <person name="Stieglmeier M."/>
            <person name="Klingl A."/>
            <person name="Woyke T."/>
            <person name="Ryan C.M."/>
            <person name="Banfield J.F."/>
        </authorList>
    </citation>
    <scope>NUCLEOTIDE SEQUENCE [LARGE SCALE GENOMIC DNA]</scope>
</reference>
<evidence type="ECO:0000313" key="2">
    <source>
        <dbReference type="EMBL" id="PIV25544.1"/>
    </source>
</evidence>
<gene>
    <name evidence="2" type="ORF">COS38_01065</name>
</gene>
<proteinExistence type="predicted"/>
<dbReference type="AlphaFoldDB" id="A0A2M7CIU0"/>
<feature type="domain" description="DUF6922" evidence="1">
    <location>
        <begin position="30"/>
        <end position="80"/>
    </location>
</feature>
<name>A0A2M7CIU0_9BACT</name>
<organism evidence="2 3">
    <name type="scientific">Candidatus Berkelbacteria bacterium CG03_land_8_20_14_0_80_40_36</name>
    <dbReference type="NCBI Taxonomy" id="1974509"/>
    <lineage>
        <taxon>Bacteria</taxon>
        <taxon>Candidatus Berkelbacteria</taxon>
    </lineage>
</organism>
<dbReference type="Proteomes" id="UP000229966">
    <property type="component" value="Unassembled WGS sequence"/>
</dbReference>
<dbReference type="InterPro" id="IPR053830">
    <property type="entry name" value="DUF6922"/>
</dbReference>
<accession>A0A2M7CIU0</accession>
<comment type="caution">
    <text evidence="2">The sequence shown here is derived from an EMBL/GenBank/DDBJ whole genome shotgun (WGS) entry which is preliminary data.</text>
</comment>
<dbReference type="EMBL" id="PEUM01000027">
    <property type="protein sequence ID" value="PIV25544.1"/>
    <property type="molecule type" value="Genomic_DNA"/>
</dbReference>
<evidence type="ECO:0000313" key="3">
    <source>
        <dbReference type="Proteomes" id="UP000229966"/>
    </source>
</evidence>